<evidence type="ECO:0000313" key="2">
    <source>
        <dbReference type="EMBL" id="ACJ52280.1"/>
    </source>
</evidence>
<protein>
    <submittedName>
        <fullName evidence="2">Uncharacterized protein</fullName>
    </submittedName>
</protein>
<dbReference type="AlphaFoldDB" id="B7GR50"/>
<name>B7GR50_BIFLS</name>
<evidence type="ECO:0000256" key="1">
    <source>
        <dbReference type="SAM" id="MobiDB-lite"/>
    </source>
</evidence>
<dbReference type="EMBL" id="CP001095">
    <property type="protein sequence ID" value="ACJ52280.1"/>
    <property type="molecule type" value="Genomic_DNA"/>
</dbReference>
<proteinExistence type="predicted"/>
<reference evidence="2 3" key="1">
    <citation type="journal article" date="2008" name="Proc. Natl. Acad. Sci. U.S.A.">
        <title>The genome sequence of Bifidobacterium longum subsp. infantis reveals adaptations for milk utilization within the infant microbiome.</title>
        <authorList>
            <person name="Sela D.A."/>
            <person name="Chapman J."/>
            <person name="Adeuya A."/>
            <person name="Kim J.H."/>
            <person name="Chen F."/>
            <person name="Whitehead T.R."/>
            <person name="Lapidus A."/>
            <person name="Rokhsar D.S."/>
            <person name="Lebrilla C.B."/>
            <person name="German J.B."/>
            <person name="Price N.P."/>
            <person name="Richardson P.M."/>
            <person name="Mills D.A."/>
        </authorList>
    </citation>
    <scope>NUCLEOTIDE SEQUENCE [LARGE SCALE GENOMIC DNA]</scope>
    <source>
        <strain evidence="3">ATCC 15697 / DSM 20088 / JCM 1222 / NCTC 11817 / S12 [JGI]</strain>
    </source>
</reference>
<feature type="region of interest" description="Disordered" evidence="1">
    <location>
        <begin position="1"/>
        <end position="26"/>
    </location>
</feature>
<evidence type="ECO:0000313" key="3">
    <source>
        <dbReference type="Proteomes" id="UP000001360"/>
    </source>
</evidence>
<accession>B7GR50</accession>
<sequence length="136" mass="15209">MHTRIQTGSEELHNIVNPDGTRPRGRMPSCMNDRIAFSTEHFTVHRLDDPERPYRIDNGAGSTRLGEPACVTIRMDYGKARITWTGIGAKDTGDARLFAGLVREACDVADRINHSREGRQAARLGDDYLESLGIER</sequence>
<dbReference type="KEGG" id="bln:Blon_1190"/>
<dbReference type="Proteomes" id="UP000001360">
    <property type="component" value="Chromosome"/>
</dbReference>
<gene>
    <name evidence="2" type="ordered locus">Blon_1190</name>
</gene>
<organism evidence="2 3">
    <name type="scientific">Bifidobacterium longum subsp. infantis (strain ATCC 15697 / DSM 20088 / JCM 1222 / NCTC 11817 / S12)</name>
    <dbReference type="NCBI Taxonomy" id="391904"/>
    <lineage>
        <taxon>Bacteria</taxon>
        <taxon>Bacillati</taxon>
        <taxon>Actinomycetota</taxon>
        <taxon>Actinomycetes</taxon>
        <taxon>Bifidobacteriales</taxon>
        <taxon>Bifidobacteriaceae</taxon>
        <taxon>Bifidobacterium</taxon>
    </lineage>
</organism>